<dbReference type="RefSeq" id="WP_344803161.1">
    <property type="nucleotide sequence ID" value="NZ_BAABBO010000001.1"/>
</dbReference>
<dbReference type="Gene3D" id="1.10.287.1080">
    <property type="entry name" value="MazG-like"/>
    <property type="match status" value="2"/>
</dbReference>
<dbReference type="SUPFAM" id="SSF101386">
    <property type="entry name" value="all-alpha NTP pyrophosphatases"/>
    <property type="match status" value="2"/>
</dbReference>
<dbReference type="CDD" id="cd11529">
    <property type="entry name" value="NTP-PPase_MazG_Cterm"/>
    <property type="match status" value="1"/>
</dbReference>
<dbReference type="InterPro" id="IPR048011">
    <property type="entry name" value="NTP-PPase_MazG-like_C"/>
</dbReference>
<reference evidence="3" key="1">
    <citation type="journal article" date="2019" name="Int. J. Syst. Evol. Microbiol.">
        <title>The Global Catalogue of Microorganisms (GCM) 10K type strain sequencing project: providing services to taxonomists for standard genome sequencing and annotation.</title>
        <authorList>
            <consortium name="The Broad Institute Genomics Platform"/>
            <consortium name="The Broad Institute Genome Sequencing Center for Infectious Disease"/>
            <person name="Wu L."/>
            <person name="Ma J."/>
        </authorList>
    </citation>
    <scope>NUCLEOTIDE SEQUENCE [LARGE SCALE GENOMIC DNA]</scope>
    <source>
        <strain evidence="3">JCM 17555</strain>
    </source>
</reference>
<name>A0ABP7NPJ9_9GAMM</name>
<dbReference type="InterPro" id="IPR029068">
    <property type="entry name" value="Glyas_Bleomycin-R_OHBP_Dase"/>
</dbReference>
<sequence>MTIARRLHLSLDCSDLQQTVIDYSSRLGCRPTLVINGEFALWRTAELNLCVRQADEPGLRHLGWELPEQAQVSNEVDCNGIEWACFTLQQQAEEIRQCWPGVDYQPEQGYSLQDLRYLMSRLRDAADGCPWDLKQDFNTILPHTLEETYELAEAIEREDWPHVAEELGDYLFQAVFYCRLGEEQGHFAWEDVVGSITRKLLRRHPHVFPNGRLDSRRPAGAKVDPAEVSANWKRIKAEEKTLGLSGESLEKTSTVSAGSKRLLAEINAGLPALQKATRLQNKAAEVGFDWTELAPVFEKLREEIDELGEEIGLGEDGELQAPGDHERIVDELGDVLFCCVNLARFLKVEPEAALRHANEKFTSRFNYIEAALLQQGVTRERWMDREVSLDTMEALWVEAKRSQ</sequence>
<protein>
    <recommendedName>
        <fullName evidence="1">NTP pyrophosphohydrolase MazG-like domain-containing protein</fullName>
    </recommendedName>
</protein>
<proteinExistence type="predicted"/>
<dbReference type="InterPro" id="IPR048015">
    <property type="entry name" value="NTP-PPase_MazG-like_N"/>
</dbReference>
<dbReference type="SUPFAM" id="SSF54593">
    <property type="entry name" value="Glyoxalase/Bleomycin resistance protein/Dihydroxybiphenyl dioxygenase"/>
    <property type="match status" value="1"/>
</dbReference>
<accession>A0ABP7NPJ9</accession>
<evidence type="ECO:0000313" key="2">
    <source>
        <dbReference type="EMBL" id="GAA3949837.1"/>
    </source>
</evidence>
<evidence type="ECO:0000259" key="1">
    <source>
        <dbReference type="Pfam" id="PF03819"/>
    </source>
</evidence>
<feature type="domain" description="NTP pyrophosphohydrolase MazG-like" evidence="1">
    <location>
        <begin position="135"/>
        <end position="208"/>
    </location>
</feature>
<dbReference type="PANTHER" id="PTHR30522:SF0">
    <property type="entry name" value="NUCLEOSIDE TRIPHOSPHATE PYROPHOSPHOHYDROLASE"/>
    <property type="match status" value="1"/>
</dbReference>
<dbReference type="Proteomes" id="UP001501337">
    <property type="component" value="Unassembled WGS sequence"/>
</dbReference>
<dbReference type="CDD" id="cd11528">
    <property type="entry name" value="NTP-PPase_MazG_Nterm"/>
    <property type="match status" value="1"/>
</dbReference>
<dbReference type="InterPro" id="IPR011551">
    <property type="entry name" value="NTP_PyrPHydrolase_MazG"/>
</dbReference>
<dbReference type="EMBL" id="BAABBO010000001">
    <property type="protein sequence ID" value="GAA3949837.1"/>
    <property type="molecule type" value="Genomic_DNA"/>
</dbReference>
<comment type="caution">
    <text evidence="2">The sequence shown here is derived from an EMBL/GenBank/DDBJ whole genome shotgun (WGS) entry which is preliminary data.</text>
</comment>
<evidence type="ECO:0000313" key="3">
    <source>
        <dbReference type="Proteomes" id="UP001501337"/>
    </source>
</evidence>
<dbReference type="PANTHER" id="PTHR30522">
    <property type="entry name" value="NUCLEOSIDE TRIPHOSPHATE PYROPHOSPHOHYDROLASE"/>
    <property type="match status" value="1"/>
</dbReference>
<dbReference type="NCBIfam" id="TIGR00444">
    <property type="entry name" value="mazG"/>
    <property type="match status" value="1"/>
</dbReference>
<gene>
    <name evidence="2" type="ORF">GCM10022278_06200</name>
</gene>
<dbReference type="Gene3D" id="3.10.180.10">
    <property type="entry name" value="2,3-Dihydroxybiphenyl 1,2-Dioxygenase, domain 1"/>
    <property type="match status" value="1"/>
</dbReference>
<dbReference type="Pfam" id="PF03819">
    <property type="entry name" value="MazG"/>
    <property type="match status" value="2"/>
</dbReference>
<dbReference type="InterPro" id="IPR004518">
    <property type="entry name" value="MazG-like_dom"/>
</dbReference>
<keyword evidence="3" id="KW-1185">Reference proteome</keyword>
<feature type="domain" description="NTP pyrophosphohydrolase MazG-like" evidence="1">
    <location>
        <begin position="298"/>
        <end position="365"/>
    </location>
</feature>
<dbReference type="NCBIfam" id="NF007113">
    <property type="entry name" value="PRK09562.1"/>
    <property type="match status" value="1"/>
</dbReference>
<organism evidence="2 3">
    <name type="scientific">Allohahella marinimesophila</name>
    <dbReference type="NCBI Taxonomy" id="1054972"/>
    <lineage>
        <taxon>Bacteria</taxon>
        <taxon>Pseudomonadati</taxon>
        <taxon>Pseudomonadota</taxon>
        <taxon>Gammaproteobacteria</taxon>
        <taxon>Oceanospirillales</taxon>
        <taxon>Hahellaceae</taxon>
        <taxon>Allohahella</taxon>
    </lineage>
</organism>